<proteinExistence type="predicted"/>
<dbReference type="Gene3D" id="1.20.1260.10">
    <property type="match status" value="1"/>
</dbReference>
<evidence type="ECO:0000313" key="3">
    <source>
        <dbReference type="Proteomes" id="UP001565471"/>
    </source>
</evidence>
<keyword evidence="3" id="KW-1185">Reference proteome</keyword>
<dbReference type="PANTHER" id="PTHR34400:SF4">
    <property type="entry name" value="MEMBRANE PROTEIN"/>
    <property type="match status" value="1"/>
</dbReference>
<dbReference type="PANTHER" id="PTHR34400">
    <property type="match status" value="1"/>
</dbReference>
<evidence type="ECO:0000259" key="1">
    <source>
        <dbReference type="Pfam" id="PF12902"/>
    </source>
</evidence>
<comment type="caution">
    <text evidence="2">The sequence shown here is derived from an EMBL/GenBank/DDBJ whole genome shotgun (WGS) entry which is preliminary data.</text>
</comment>
<dbReference type="Pfam" id="PF12902">
    <property type="entry name" value="Ferritin-like"/>
    <property type="match status" value="1"/>
</dbReference>
<sequence length="345" mass="38504">MADTLAEKKALLERWLQTAIELELATIPPYLIALLSIKLPGNREAAELIRSVMIEEMLHLALVANVLNAIGGKPRIDQDTIPRYPLTLTFEGKAFSDRQFPINLEAFSSAAIETFMKIEQPEQPRRFTTFWAQDLHVPALTIGEFYHRILDVLAELDRDHPGSLFTGDPKRQLLKDYYWSSGGEIIAVSDLASATAALNIVIAQGEGAWPKPDGNAAAFTQEFDMGHYYRFSEIFYGSRYQRTDDPAGPPSGPKIVVDYAAVYPVKKNPDRKDYRDGSALNKLNDAFNLRYTDMLMQLHEALNGTPQALYTAIMNGMHGLTPVAHDMMKLPLDSDPKAVGCPTFE</sequence>
<organism evidence="2 3">
    <name type="scientific">Bradyrhizobium elkanii</name>
    <dbReference type="NCBI Taxonomy" id="29448"/>
    <lineage>
        <taxon>Bacteria</taxon>
        <taxon>Pseudomonadati</taxon>
        <taxon>Pseudomonadota</taxon>
        <taxon>Alphaproteobacteria</taxon>
        <taxon>Hyphomicrobiales</taxon>
        <taxon>Nitrobacteraceae</taxon>
        <taxon>Bradyrhizobium</taxon>
    </lineage>
</organism>
<dbReference type="InterPro" id="IPR012347">
    <property type="entry name" value="Ferritin-like"/>
</dbReference>
<protein>
    <recommendedName>
        <fullName evidence="1">Iminophenyl-pyruvate dimer synthase domain-containing protein</fullName>
    </recommendedName>
</protein>
<dbReference type="InterPro" id="IPR009078">
    <property type="entry name" value="Ferritin-like_SF"/>
</dbReference>
<evidence type="ECO:0000313" key="2">
    <source>
        <dbReference type="EMBL" id="MEY9313457.1"/>
    </source>
</evidence>
<dbReference type="InterPro" id="IPR026820">
    <property type="entry name" value="VioB/RebD_dom"/>
</dbReference>
<reference evidence="2 3" key="1">
    <citation type="submission" date="2024-07" db="EMBL/GenBank/DDBJ databases">
        <title>Genomic Encyclopedia of Type Strains, Phase V (KMG-V): Genome sequencing to study the core and pangenomes of soil and plant-associated prokaryotes.</title>
        <authorList>
            <person name="Whitman W."/>
        </authorList>
    </citation>
    <scope>NUCLEOTIDE SEQUENCE [LARGE SCALE GENOMIC DNA]</scope>
    <source>
        <strain evidence="2 3">USDA 415</strain>
    </source>
</reference>
<name>A0ABV4ERH2_BRAEL</name>
<gene>
    <name evidence="2" type="ORF">ABIF29_000256</name>
</gene>
<dbReference type="EMBL" id="JBGBZA010000001">
    <property type="protein sequence ID" value="MEY9313457.1"/>
    <property type="molecule type" value="Genomic_DNA"/>
</dbReference>
<dbReference type="RefSeq" id="WP_016847902.1">
    <property type="nucleotide sequence ID" value="NZ_CP126027.1"/>
</dbReference>
<dbReference type="SUPFAM" id="SSF47240">
    <property type="entry name" value="Ferritin-like"/>
    <property type="match status" value="1"/>
</dbReference>
<accession>A0ABV4ERH2</accession>
<feature type="domain" description="Iminophenyl-pyruvate dimer synthase" evidence="1">
    <location>
        <begin position="16"/>
        <end position="235"/>
    </location>
</feature>
<dbReference type="Proteomes" id="UP001565471">
    <property type="component" value="Unassembled WGS sequence"/>
</dbReference>